<keyword evidence="7" id="KW-1185">Reference proteome</keyword>
<feature type="domain" description="RsdA/BaiN/AoA(So)-like insert" evidence="5">
    <location>
        <begin position="194"/>
        <end position="347"/>
    </location>
</feature>
<dbReference type="AlphaFoldDB" id="A0A1M6RRY4"/>
<dbReference type="RefSeq" id="WP_072967863.1">
    <property type="nucleotide sequence ID" value="NZ_FRAJ01000015.1"/>
</dbReference>
<dbReference type="PRINTS" id="PR00411">
    <property type="entry name" value="PNDRDTASEI"/>
</dbReference>
<dbReference type="SUPFAM" id="SSF160996">
    <property type="entry name" value="HI0933 insert domain-like"/>
    <property type="match status" value="1"/>
</dbReference>
<dbReference type="InterPro" id="IPR036188">
    <property type="entry name" value="FAD/NAD-bd_sf"/>
</dbReference>
<name>A0A1M6RRY4_9FIRM</name>
<evidence type="ECO:0000313" key="6">
    <source>
        <dbReference type="EMBL" id="SHK35272.1"/>
    </source>
</evidence>
<comment type="cofactor">
    <cofactor evidence="1">
        <name>FAD</name>
        <dbReference type="ChEBI" id="CHEBI:57692"/>
    </cofactor>
</comment>
<dbReference type="Pfam" id="PF22780">
    <property type="entry name" value="HI0933_like_1st"/>
    <property type="match status" value="1"/>
</dbReference>
<keyword evidence="2" id="KW-0285">Flavoprotein</keyword>
<evidence type="ECO:0000256" key="1">
    <source>
        <dbReference type="ARBA" id="ARBA00001974"/>
    </source>
</evidence>
<accession>A0A1M6RRY4</accession>
<gene>
    <name evidence="6" type="ORF">SAMN02745883_01863</name>
</gene>
<evidence type="ECO:0000256" key="3">
    <source>
        <dbReference type="ARBA" id="ARBA00022827"/>
    </source>
</evidence>
<dbReference type="Pfam" id="PF03486">
    <property type="entry name" value="HI0933_like"/>
    <property type="match status" value="1"/>
</dbReference>
<dbReference type="NCBIfam" id="TIGR00275">
    <property type="entry name" value="aminoacetone oxidase family FAD-binding enzyme"/>
    <property type="match status" value="1"/>
</dbReference>
<evidence type="ECO:0000259" key="5">
    <source>
        <dbReference type="Pfam" id="PF22780"/>
    </source>
</evidence>
<protein>
    <recommendedName>
        <fullName evidence="8">NAD(P)/FAD-dependent oxidoreductase</fullName>
    </recommendedName>
</protein>
<dbReference type="Proteomes" id="UP000184082">
    <property type="component" value="Unassembled WGS sequence"/>
</dbReference>
<sequence length="409" mass="46302">MEICDVVIIGSGPAGLFTAINCSGDDRKVVILEKNKTAGRKLLLSGAGQCNLTHDGSIKEFLNHYGENGRFLRHVLYNFNNDDLLDFFRKRGLDFISNENGKIFPETLKAFDILNILLKECEKRRVDIRYNKNVKGVIYDKEERKFKIKTVEKVYKSNFLVIATGGKSYGATGSTGDGYRFANSLGHTIEPLAPSLTPLFIKKYPFKELSGISFENVFISLWRNNRKIRETVGDVLLTHRNISGPGILNFSRYVVAGDVIKINFVRTENEEDFRSEFVRKLQSNGKIMIKTFLKEYLLPKRFVEKILKIAGIEEEKCSQLSKEKRNELIKMLVSFPMEVEKLGDYHIAMATRGGVSLKEVNHKTMESKILKRLYFAGEVLDVDGDTGGYNLQAAFSMGYAAGRDIAKNL</sequence>
<dbReference type="InterPro" id="IPR057661">
    <property type="entry name" value="RsdA/BaiN/AoA(So)_Rossmann"/>
</dbReference>
<dbReference type="Gene3D" id="3.50.50.60">
    <property type="entry name" value="FAD/NAD(P)-binding domain"/>
    <property type="match status" value="1"/>
</dbReference>
<proteinExistence type="predicted"/>
<dbReference type="EMBL" id="FRAJ01000015">
    <property type="protein sequence ID" value="SHK35272.1"/>
    <property type="molecule type" value="Genomic_DNA"/>
</dbReference>
<organism evidence="6 7">
    <name type="scientific">Caminicella sporogenes DSM 14501</name>
    <dbReference type="NCBI Taxonomy" id="1121266"/>
    <lineage>
        <taxon>Bacteria</taxon>
        <taxon>Bacillati</taxon>
        <taxon>Bacillota</taxon>
        <taxon>Clostridia</taxon>
        <taxon>Peptostreptococcales</taxon>
        <taxon>Caminicellaceae</taxon>
        <taxon>Caminicella</taxon>
    </lineage>
</organism>
<dbReference type="STRING" id="1121266.SAMN02745883_01863"/>
<evidence type="ECO:0000256" key="2">
    <source>
        <dbReference type="ARBA" id="ARBA00022630"/>
    </source>
</evidence>
<dbReference type="Gene3D" id="1.10.8.260">
    <property type="entry name" value="HI0933 insert domain-like"/>
    <property type="match status" value="1"/>
</dbReference>
<evidence type="ECO:0000313" key="7">
    <source>
        <dbReference type="Proteomes" id="UP000184082"/>
    </source>
</evidence>
<dbReference type="PANTHER" id="PTHR42887">
    <property type="entry name" value="OS12G0638800 PROTEIN"/>
    <property type="match status" value="1"/>
</dbReference>
<reference evidence="6 7" key="1">
    <citation type="submission" date="2016-11" db="EMBL/GenBank/DDBJ databases">
        <authorList>
            <person name="Jaros S."/>
            <person name="Januszkiewicz K."/>
            <person name="Wedrychowicz H."/>
        </authorList>
    </citation>
    <scope>NUCLEOTIDE SEQUENCE [LARGE SCALE GENOMIC DNA]</scope>
    <source>
        <strain evidence="6 7">DSM 14501</strain>
    </source>
</reference>
<dbReference type="SUPFAM" id="SSF51905">
    <property type="entry name" value="FAD/NAD(P)-binding domain"/>
    <property type="match status" value="1"/>
</dbReference>
<dbReference type="PANTHER" id="PTHR42887:SF2">
    <property type="entry name" value="OS12G0638800 PROTEIN"/>
    <property type="match status" value="1"/>
</dbReference>
<dbReference type="Gene3D" id="2.40.30.10">
    <property type="entry name" value="Translation factors"/>
    <property type="match status" value="1"/>
</dbReference>
<dbReference type="InterPro" id="IPR055178">
    <property type="entry name" value="RsdA/BaiN/AoA(So)-like_dom"/>
</dbReference>
<dbReference type="InterPro" id="IPR023166">
    <property type="entry name" value="BaiN-like_dom_sf"/>
</dbReference>
<evidence type="ECO:0008006" key="8">
    <source>
        <dbReference type="Google" id="ProtNLM"/>
    </source>
</evidence>
<keyword evidence="3" id="KW-0274">FAD</keyword>
<dbReference type="InterPro" id="IPR004792">
    <property type="entry name" value="BaiN-like"/>
</dbReference>
<evidence type="ECO:0000259" key="4">
    <source>
        <dbReference type="Pfam" id="PF03486"/>
    </source>
</evidence>
<feature type="domain" description="RsdA/BaiN/AoA(So)-like Rossmann fold-like" evidence="4">
    <location>
        <begin position="5"/>
        <end position="403"/>
    </location>
</feature>